<evidence type="ECO:0000313" key="9">
    <source>
        <dbReference type="Proteomes" id="UP001546774"/>
    </source>
</evidence>
<name>A0ABV1H8E5_9FIRM</name>
<accession>A0ABV1H8E5</accession>
<dbReference type="NCBIfam" id="TIGR00255">
    <property type="entry name" value="YicC/YloC family endoribonuclease"/>
    <property type="match status" value="1"/>
</dbReference>
<sequence length="292" mass="33645">MIKSMTGFGRSEISEGKRKISVEMKSVNHRYLEAGIKMPKKLNIFEARIRDLLKKYAQRGKIDIFITYEDLSETNVNLKYNRDIAAEYMDIFEQMASQFHLDNDMTVSALSRYPEVITTEEVKVDEEELWHFIEKAVCAACEQFVAARITEGEHLKKDLLDKLDNMAGLVDFIEARSPQIMKEYRGKLEQKVTELLGENPFDENKMAAEVILYADKICVDEETVRLRSHIVHAKSCLNEDGGIGRKLDFIAQEMNREANTILSKANDLEISNKAIDLKTEIEKVREQIQNIE</sequence>
<dbReference type="InterPro" id="IPR013551">
    <property type="entry name" value="YicC-like_C"/>
</dbReference>
<dbReference type="InterPro" id="IPR005229">
    <property type="entry name" value="YicC/YloC-like"/>
</dbReference>
<reference evidence="8" key="1">
    <citation type="submission" date="2024-03" db="EMBL/GenBank/DDBJ databases">
        <title>Human intestinal bacterial collection.</title>
        <authorList>
            <person name="Pauvert C."/>
            <person name="Hitch T.C.A."/>
            <person name="Clavel T."/>
        </authorList>
    </citation>
    <scope>NUCLEOTIDE SEQUENCE [LARGE SCALE GENOMIC DNA]</scope>
    <source>
        <strain evidence="8">CLA-AA-H89B</strain>
    </source>
</reference>
<proteinExistence type="inferred from homology"/>
<feature type="domain" description="Endoribonuclease YicC-like C-terminal" evidence="7">
    <location>
        <begin position="173"/>
        <end position="292"/>
    </location>
</feature>
<evidence type="ECO:0000256" key="1">
    <source>
        <dbReference type="ARBA" id="ARBA00001968"/>
    </source>
</evidence>
<comment type="cofactor">
    <cofactor evidence="1">
        <name>a divalent metal cation</name>
        <dbReference type="ChEBI" id="CHEBI:60240"/>
    </cofactor>
</comment>
<dbReference type="Pfam" id="PF03755">
    <property type="entry name" value="YicC-like_N"/>
    <property type="match status" value="1"/>
</dbReference>
<evidence type="ECO:0000256" key="5">
    <source>
        <dbReference type="ARBA" id="ARBA00035648"/>
    </source>
</evidence>
<dbReference type="Pfam" id="PF08340">
    <property type="entry name" value="YicC-like_C"/>
    <property type="match status" value="1"/>
</dbReference>
<comment type="caution">
    <text evidence="8">The sequence shown here is derived from an EMBL/GenBank/DDBJ whole genome shotgun (WGS) entry which is preliminary data.</text>
</comment>
<evidence type="ECO:0000256" key="3">
    <source>
        <dbReference type="ARBA" id="ARBA00022759"/>
    </source>
</evidence>
<evidence type="ECO:0000313" key="8">
    <source>
        <dbReference type="EMBL" id="MEQ2555966.1"/>
    </source>
</evidence>
<evidence type="ECO:0000256" key="2">
    <source>
        <dbReference type="ARBA" id="ARBA00022722"/>
    </source>
</evidence>
<keyword evidence="4 8" id="KW-0378">Hydrolase</keyword>
<dbReference type="PANTHER" id="PTHR30636:SF3">
    <property type="entry name" value="UPF0701 PROTEIN YICC"/>
    <property type="match status" value="1"/>
</dbReference>
<dbReference type="InterPro" id="IPR013527">
    <property type="entry name" value="YicC-like_N"/>
</dbReference>
<keyword evidence="3" id="KW-0255">Endonuclease</keyword>
<comment type="similarity">
    <text evidence="5">Belongs to the YicC/YloC family.</text>
</comment>
<gene>
    <name evidence="8" type="ORF">WMO37_13290</name>
</gene>
<dbReference type="PANTHER" id="PTHR30636">
    <property type="entry name" value="UPF0701 PROTEIN YICC"/>
    <property type="match status" value="1"/>
</dbReference>
<dbReference type="EMBL" id="JBBMFS010000015">
    <property type="protein sequence ID" value="MEQ2555966.1"/>
    <property type="molecule type" value="Genomic_DNA"/>
</dbReference>
<organism evidence="8 9">
    <name type="scientific">Lachnospira intestinalis</name>
    <dbReference type="NCBI Taxonomy" id="3133158"/>
    <lineage>
        <taxon>Bacteria</taxon>
        <taxon>Bacillati</taxon>
        <taxon>Bacillota</taxon>
        <taxon>Clostridia</taxon>
        <taxon>Lachnospirales</taxon>
        <taxon>Lachnospiraceae</taxon>
        <taxon>Lachnospira</taxon>
    </lineage>
</organism>
<feature type="domain" description="Endoribonuclease YicC-like N-terminal" evidence="6">
    <location>
        <begin position="2"/>
        <end position="157"/>
    </location>
</feature>
<dbReference type="EC" id="3.1.-.-" evidence="8"/>
<dbReference type="Proteomes" id="UP001546774">
    <property type="component" value="Unassembled WGS sequence"/>
</dbReference>
<evidence type="ECO:0000259" key="6">
    <source>
        <dbReference type="Pfam" id="PF03755"/>
    </source>
</evidence>
<protein>
    <submittedName>
        <fullName evidence="8">YicC/YloC family endoribonuclease</fullName>
        <ecNumber evidence="8">3.1.-.-</ecNumber>
    </submittedName>
</protein>
<dbReference type="GO" id="GO:0016787">
    <property type="term" value="F:hydrolase activity"/>
    <property type="evidence" value="ECO:0007669"/>
    <property type="project" value="UniProtKB-KW"/>
</dbReference>
<evidence type="ECO:0000259" key="7">
    <source>
        <dbReference type="Pfam" id="PF08340"/>
    </source>
</evidence>
<keyword evidence="9" id="KW-1185">Reference proteome</keyword>
<evidence type="ECO:0000256" key="4">
    <source>
        <dbReference type="ARBA" id="ARBA00022801"/>
    </source>
</evidence>
<keyword evidence="2" id="KW-0540">Nuclease</keyword>